<dbReference type="CDD" id="cd01745">
    <property type="entry name" value="GATase1_2"/>
    <property type="match status" value="1"/>
</dbReference>
<reference evidence="1 2" key="1">
    <citation type="submission" date="2021-05" db="EMBL/GenBank/DDBJ databases">
        <title>Fusibacter ferrireducens sp. nov., an anaerobic, sulfur- and Fe-reducing bacterium isolated from the mangrove sediment.</title>
        <authorList>
            <person name="Qiu D."/>
        </authorList>
    </citation>
    <scope>NUCLEOTIDE SEQUENCE [LARGE SCALE GENOMIC DNA]</scope>
    <source>
        <strain evidence="1 2">DSM 12116</strain>
    </source>
</reference>
<dbReference type="InterPro" id="IPR044668">
    <property type="entry name" value="PuuD-like"/>
</dbReference>
<dbReference type="PANTHER" id="PTHR43235">
    <property type="entry name" value="GLUTAMINE AMIDOTRANSFERASE PB2B2.05-RELATED"/>
    <property type="match status" value="1"/>
</dbReference>
<gene>
    <name evidence="1" type="ORF">KHM83_13290</name>
</gene>
<dbReference type="Proteomes" id="UP000746471">
    <property type="component" value="Unassembled WGS sequence"/>
</dbReference>
<organism evidence="1 2">
    <name type="scientific">Fusibacter paucivorans</name>
    <dbReference type="NCBI Taxonomy" id="76009"/>
    <lineage>
        <taxon>Bacteria</taxon>
        <taxon>Bacillati</taxon>
        <taxon>Bacillota</taxon>
        <taxon>Clostridia</taxon>
        <taxon>Eubacteriales</taxon>
        <taxon>Eubacteriales Family XII. Incertae Sedis</taxon>
        <taxon>Fusibacter</taxon>
    </lineage>
</organism>
<dbReference type="PROSITE" id="PS51273">
    <property type="entry name" value="GATASE_TYPE_1"/>
    <property type="match status" value="1"/>
</dbReference>
<sequence length="244" mass="26843">MKPVILVTSTWLPHPWNNKPAYIVGKDYMEAVVAGGGIPVLAGTAKLAEAYAEMADGLIITGGEGPHPRYYGETVSSMAENDLKNMRVMSSEFNPARDEMEIAILEAFIKLKKPVLGICRGHQLISVCTGGKVKLNFAKNDGVEHQGGVTHEIEVEQDSVLGKVFGTKFMINSFHYAKVASVSDEWRVTGYSPDGVIEAIEHKTLPMLGVQFHAERMCGEDRYPVLGPDSKPFFEHFIAMCTRK</sequence>
<dbReference type="EMBL" id="JAHBCL010000023">
    <property type="protein sequence ID" value="MBS7527654.1"/>
    <property type="molecule type" value="Genomic_DNA"/>
</dbReference>
<name>A0ABS5PR64_9FIRM</name>
<dbReference type="GO" id="GO:0016787">
    <property type="term" value="F:hydrolase activity"/>
    <property type="evidence" value="ECO:0007669"/>
    <property type="project" value="UniProtKB-KW"/>
</dbReference>
<accession>A0ABS5PR64</accession>
<evidence type="ECO:0000313" key="1">
    <source>
        <dbReference type="EMBL" id="MBS7527654.1"/>
    </source>
</evidence>
<dbReference type="Pfam" id="PF07722">
    <property type="entry name" value="Peptidase_C26"/>
    <property type="match status" value="1"/>
</dbReference>
<keyword evidence="2" id="KW-1185">Reference proteome</keyword>
<dbReference type="SUPFAM" id="SSF52317">
    <property type="entry name" value="Class I glutamine amidotransferase-like"/>
    <property type="match status" value="1"/>
</dbReference>
<protein>
    <submittedName>
        <fullName evidence="1">Gamma-glutamyl-gamma-aminobutyrate hydrolase family protein</fullName>
    </submittedName>
</protein>
<proteinExistence type="predicted"/>
<evidence type="ECO:0000313" key="2">
    <source>
        <dbReference type="Proteomes" id="UP000746471"/>
    </source>
</evidence>
<dbReference type="InterPro" id="IPR011697">
    <property type="entry name" value="Peptidase_C26"/>
</dbReference>
<keyword evidence="1" id="KW-0378">Hydrolase</keyword>
<dbReference type="RefSeq" id="WP_213237515.1">
    <property type="nucleotide sequence ID" value="NZ_JAHBCL010000023.1"/>
</dbReference>
<dbReference type="Gene3D" id="3.40.50.880">
    <property type="match status" value="1"/>
</dbReference>
<dbReference type="InterPro" id="IPR029062">
    <property type="entry name" value="Class_I_gatase-like"/>
</dbReference>
<dbReference type="PANTHER" id="PTHR43235:SF1">
    <property type="entry name" value="GLUTAMINE AMIDOTRANSFERASE PB2B2.05-RELATED"/>
    <property type="match status" value="1"/>
</dbReference>
<comment type="caution">
    <text evidence="1">The sequence shown here is derived from an EMBL/GenBank/DDBJ whole genome shotgun (WGS) entry which is preliminary data.</text>
</comment>